<accession>A0A0P1GQG7</accession>
<proteinExistence type="inferred from homology"/>
<dbReference type="EC" id="1.1.1.69" evidence="3"/>
<dbReference type="EMBL" id="CYSF01000008">
    <property type="protein sequence ID" value="CUH84785.1"/>
    <property type="molecule type" value="Genomic_DNA"/>
</dbReference>
<protein>
    <submittedName>
        <fullName evidence="3">Gluconate 5-dehydrogenase</fullName>
        <ecNumber evidence="3">1.1.1.69</ecNumber>
    </submittedName>
</protein>
<organism evidence="3 4">
    <name type="scientific">Thalassovita mediterranea</name>
    <dbReference type="NCBI Taxonomy" id="340021"/>
    <lineage>
        <taxon>Bacteria</taxon>
        <taxon>Pseudomonadati</taxon>
        <taxon>Pseudomonadota</taxon>
        <taxon>Alphaproteobacteria</taxon>
        <taxon>Rhodobacterales</taxon>
        <taxon>Roseobacteraceae</taxon>
        <taxon>Thalassovita</taxon>
    </lineage>
</organism>
<dbReference type="OrthoDB" id="286404at2"/>
<name>A0A0P1GQG7_9RHOB</name>
<dbReference type="Pfam" id="PF00106">
    <property type="entry name" value="adh_short"/>
    <property type="match status" value="1"/>
</dbReference>
<dbReference type="PRINTS" id="PR00081">
    <property type="entry name" value="GDHRDH"/>
</dbReference>
<evidence type="ECO:0000313" key="3">
    <source>
        <dbReference type="EMBL" id="CUH84785.1"/>
    </source>
</evidence>
<dbReference type="SUPFAM" id="SSF51735">
    <property type="entry name" value="NAD(P)-binding Rossmann-fold domains"/>
    <property type="match status" value="1"/>
</dbReference>
<dbReference type="Proteomes" id="UP000051681">
    <property type="component" value="Unassembled WGS sequence"/>
</dbReference>
<dbReference type="PANTHER" id="PTHR42760:SF40">
    <property type="entry name" value="3-OXOACYL-[ACYL-CARRIER-PROTEIN] REDUCTASE, CHLOROPLASTIC"/>
    <property type="match status" value="1"/>
</dbReference>
<evidence type="ECO:0000256" key="1">
    <source>
        <dbReference type="ARBA" id="ARBA00006484"/>
    </source>
</evidence>
<keyword evidence="4" id="KW-1185">Reference proteome</keyword>
<dbReference type="RefSeq" id="WP_058318886.1">
    <property type="nucleotide sequence ID" value="NZ_CYSF01000008.1"/>
</dbReference>
<dbReference type="STRING" id="340021.TM5383_02003"/>
<sequence length="259" mass="26477">MTTLAGLFDLTGKTAIVTGGSRGLGLQVAMALGEYGANLVLVARKAAELEATVAELRARGWPVEGVVADLAKPDTIAGIVDRALDMFGGVDILVNNAGATWGAPTESHPIDGWNKVVATNLTGPFLLTQEVARRAMIPAGRGSVINVASVEGLQAHHPDMTATIGYNATKGGVINMTRALAAEWGPHNIRVNAIAPGYFPSKMTAATLDAHEAHLVGQTPLGKLGGPTDLMGPALLLASDAGGHMSGQILVVDGGAIVI</sequence>
<evidence type="ECO:0000313" key="4">
    <source>
        <dbReference type="Proteomes" id="UP000051681"/>
    </source>
</evidence>
<dbReference type="InterPro" id="IPR036291">
    <property type="entry name" value="NAD(P)-bd_dom_sf"/>
</dbReference>
<dbReference type="AlphaFoldDB" id="A0A0P1GQG7"/>
<dbReference type="FunFam" id="3.40.50.720:FF:000084">
    <property type="entry name" value="Short-chain dehydrogenase reductase"/>
    <property type="match status" value="1"/>
</dbReference>
<dbReference type="NCBIfam" id="NF006070">
    <property type="entry name" value="PRK08213.1"/>
    <property type="match status" value="1"/>
</dbReference>
<gene>
    <name evidence="3" type="primary">gno_3</name>
    <name evidence="3" type="ORF">TM5383_02003</name>
</gene>
<dbReference type="PROSITE" id="PS00061">
    <property type="entry name" value="ADH_SHORT"/>
    <property type="match status" value="1"/>
</dbReference>
<keyword evidence="3" id="KW-0560">Oxidoreductase</keyword>
<comment type="similarity">
    <text evidence="1 2">Belongs to the short-chain dehydrogenases/reductases (SDR) family.</text>
</comment>
<evidence type="ECO:0000256" key="2">
    <source>
        <dbReference type="RuleBase" id="RU000363"/>
    </source>
</evidence>
<reference evidence="3 4" key="1">
    <citation type="submission" date="2015-09" db="EMBL/GenBank/DDBJ databases">
        <authorList>
            <consortium name="Swine Surveillance"/>
        </authorList>
    </citation>
    <scope>NUCLEOTIDE SEQUENCE [LARGE SCALE GENOMIC DNA]</scope>
    <source>
        <strain evidence="3 4">CECT 8383</strain>
    </source>
</reference>
<dbReference type="Gene3D" id="3.40.50.720">
    <property type="entry name" value="NAD(P)-binding Rossmann-like Domain"/>
    <property type="match status" value="1"/>
</dbReference>
<dbReference type="PANTHER" id="PTHR42760">
    <property type="entry name" value="SHORT-CHAIN DEHYDROGENASES/REDUCTASES FAMILY MEMBER"/>
    <property type="match status" value="1"/>
</dbReference>
<dbReference type="PRINTS" id="PR00080">
    <property type="entry name" value="SDRFAMILY"/>
</dbReference>
<dbReference type="InterPro" id="IPR020904">
    <property type="entry name" value="Sc_DH/Rdtase_CS"/>
</dbReference>
<dbReference type="GO" id="GO:0030497">
    <property type="term" value="P:fatty acid elongation"/>
    <property type="evidence" value="ECO:0007669"/>
    <property type="project" value="TreeGrafter"/>
</dbReference>
<dbReference type="InterPro" id="IPR002347">
    <property type="entry name" value="SDR_fam"/>
</dbReference>
<dbReference type="GO" id="GO:0008874">
    <property type="term" value="F:gluconate 5-dehydrogenase activity"/>
    <property type="evidence" value="ECO:0007669"/>
    <property type="project" value="UniProtKB-EC"/>
</dbReference>